<proteinExistence type="predicted"/>
<accession>A0A918BDC8</accession>
<name>A0A918BDC8_9ACTN</name>
<feature type="region of interest" description="Disordered" evidence="1">
    <location>
        <begin position="97"/>
        <end position="125"/>
    </location>
</feature>
<dbReference type="EMBL" id="BMQK01000004">
    <property type="protein sequence ID" value="GGQ55355.1"/>
    <property type="molecule type" value="Genomic_DNA"/>
</dbReference>
<reference evidence="2" key="1">
    <citation type="journal article" date="2014" name="Int. J. Syst. Evol. Microbiol.">
        <title>Complete genome sequence of Corynebacterium casei LMG S-19264T (=DSM 44701T), isolated from a smear-ripened cheese.</title>
        <authorList>
            <consortium name="US DOE Joint Genome Institute (JGI-PGF)"/>
            <person name="Walter F."/>
            <person name="Albersmeier A."/>
            <person name="Kalinowski J."/>
            <person name="Ruckert C."/>
        </authorList>
    </citation>
    <scope>NUCLEOTIDE SEQUENCE</scope>
    <source>
        <strain evidence="2">JCM 3131</strain>
    </source>
</reference>
<comment type="caution">
    <text evidence="2">The sequence shown here is derived from an EMBL/GenBank/DDBJ whole genome shotgun (WGS) entry which is preliminary data.</text>
</comment>
<keyword evidence="3" id="KW-1185">Reference proteome</keyword>
<reference evidence="2" key="2">
    <citation type="submission" date="2020-09" db="EMBL/GenBank/DDBJ databases">
        <authorList>
            <person name="Sun Q."/>
            <person name="Ohkuma M."/>
        </authorList>
    </citation>
    <scope>NUCLEOTIDE SEQUENCE</scope>
    <source>
        <strain evidence="2">JCM 3131</strain>
    </source>
</reference>
<sequence>MCPSVHSLFSRSQYRAVTASLNLAEAPRAVSLDTGLVATFPTTHNVVSFISIPSSARRRGRADTRTGRSRTAASGADTASAVSVAVAAGSDCLRRAGPAAPCAQPVACGQLRHPDGSSGRGDRDR</sequence>
<protein>
    <submittedName>
        <fullName evidence="2">Uncharacterized protein</fullName>
    </submittedName>
</protein>
<dbReference type="Proteomes" id="UP000620156">
    <property type="component" value="Unassembled WGS sequence"/>
</dbReference>
<evidence type="ECO:0000256" key="1">
    <source>
        <dbReference type="SAM" id="MobiDB-lite"/>
    </source>
</evidence>
<feature type="compositionally biased region" description="Basic and acidic residues" evidence="1">
    <location>
        <begin position="112"/>
        <end position="125"/>
    </location>
</feature>
<evidence type="ECO:0000313" key="2">
    <source>
        <dbReference type="EMBL" id="GGQ55355.1"/>
    </source>
</evidence>
<feature type="region of interest" description="Disordered" evidence="1">
    <location>
        <begin position="53"/>
        <end position="77"/>
    </location>
</feature>
<evidence type="ECO:0000313" key="3">
    <source>
        <dbReference type="Proteomes" id="UP000620156"/>
    </source>
</evidence>
<organism evidence="2 3">
    <name type="scientific">Streptomyces ruber</name>
    <dbReference type="NCBI Taxonomy" id="83378"/>
    <lineage>
        <taxon>Bacteria</taxon>
        <taxon>Bacillati</taxon>
        <taxon>Actinomycetota</taxon>
        <taxon>Actinomycetes</taxon>
        <taxon>Kitasatosporales</taxon>
        <taxon>Streptomycetaceae</taxon>
        <taxon>Streptomyces</taxon>
    </lineage>
</organism>
<gene>
    <name evidence="2" type="ORF">GCM10010145_26370</name>
</gene>
<dbReference type="AlphaFoldDB" id="A0A918BDC8"/>